<evidence type="ECO:0000313" key="3">
    <source>
        <dbReference type="Proteomes" id="UP000325081"/>
    </source>
</evidence>
<dbReference type="EMBL" id="BKCP01013181">
    <property type="protein sequence ID" value="GER57254.1"/>
    <property type="molecule type" value="Genomic_DNA"/>
</dbReference>
<dbReference type="Proteomes" id="UP000325081">
    <property type="component" value="Unassembled WGS sequence"/>
</dbReference>
<dbReference type="OrthoDB" id="10636945at2759"/>
<dbReference type="AlphaFoldDB" id="A0A5A7RJB9"/>
<accession>A0A5A7RJB9</accession>
<sequence>MGGGLEAETPRDERESSILRPVPCARAFAIVNMGCRPMTKLIAMVRPAQHPFSLSKTKPNRRARPREREHLRADSSRPLLERFRIQVLRVSGAHRIGVQSSANLGDYVCPTLGYGTNIATTEATAPSPVLAATYAGRHSTPPPSPPPTKTASVHTSTTCPSAILLAVTCVHSGSATANEAAAAASAATPTGTPAPAAAHRRSTAAGTTCAVAHTACQHPRNASPKVASYTMSTAVRYEKAANFISLATSFGP</sequence>
<keyword evidence="3" id="KW-1185">Reference proteome</keyword>
<protein>
    <submittedName>
        <fullName evidence="2">Pentapeptide repeat-containing protein</fullName>
    </submittedName>
</protein>
<organism evidence="2 3">
    <name type="scientific">Striga asiatica</name>
    <name type="common">Asiatic witchweed</name>
    <name type="synonym">Buchnera asiatica</name>
    <dbReference type="NCBI Taxonomy" id="4170"/>
    <lineage>
        <taxon>Eukaryota</taxon>
        <taxon>Viridiplantae</taxon>
        <taxon>Streptophyta</taxon>
        <taxon>Embryophyta</taxon>
        <taxon>Tracheophyta</taxon>
        <taxon>Spermatophyta</taxon>
        <taxon>Magnoliopsida</taxon>
        <taxon>eudicotyledons</taxon>
        <taxon>Gunneridae</taxon>
        <taxon>Pentapetalae</taxon>
        <taxon>asterids</taxon>
        <taxon>lamiids</taxon>
        <taxon>Lamiales</taxon>
        <taxon>Orobanchaceae</taxon>
        <taxon>Buchnereae</taxon>
        <taxon>Striga</taxon>
    </lineage>
</organism>
<name>A0A5A7RJB9_STRAF</name>
<reference evidence="3" key="1">
    <citation type="journal article" date="2019" name="Curr. Biol.">
        <title>Genome Sequence of Striga asiatica Provides Insight into the Evolution of Plant Parasitism.</title>
        <authorList>
            <person name="Yoshida S."/>
            <person name="Kim S."/>
            <person name="Wafula E.K."/>
            <person name="Tanskanen J."/>
            <person name="Kim Y.M."/>
            <person name="Honaas L."/>
            <person name="Yang Z."/>
            <person name="Spallek T."/>
            <person name="Conn C.E."/>
            <person name="Ichihashi Y."/>
            <person name="Cheong K."/>
            <person name="Cui S."/>
            <person name="Der J.P."/>
            <person name="Gundlach H."/>
            <person name="Jiao Y."/>
            <person name="Hori C."/>
            <person name="Ishida J.K."/>
            <person name="Kasahara H."/>
            <person name="Kiba T."/>
            <person name="Kim M.S."/>
            <person name="Koo N."/>
            <person name="Laohavisit A."/>
            <person name="Lee Y.H."/>
            <person name="Lumba S."/>
            <person name="McCourt P."/>
            <person name="Mortimer J.C."/>
            <person name="Mutuku J.M."/>
            <person name="Nomura T."/>
            <person name="Sasaki-Sekimoto Y."/>
            <person name="Seto Y."/>
            <person name="Wang Y."/>
            <person name="Wakatake T."/>
            <person name="Sakakibara H."/>
            <person name="Demura T."/>
            <person name="Yamaguchi S."/>
            <person name="Yoneyama K."/>
            <person name="Manabe R.I."/>
            <person name="Nelson D.C."/>
            <person name="Schulman A.H."/>
            <person name="Timko M.P."/>
            <person name="dePamphilis C.W."/>
            <person name="Choi D."/>
            <person name="Shirasu K."/>
        </authorList>
    </citation>
    <scope>NUCLEOTIDE SEQUENCE [LARGE SCALE GENOMIC DNA]</scope>
    <source>
        <strain evidence="3">cv. UVA1</strain>
    </source>
</reference>
<evidence type="ECO:0000313" key="2">
    <source>
        <dbReference type="EMBL" id="GER57254.1"/>
    </source>
</evidence>
<feature type="region of interest" description="Disordered" evidence="1">
    <location>
        <begin position="50"/>
        <end position="72"/>
    </location>
</feature>
<evidence type="ECO:0000256" key="1">
    <source>
        <dbReference type="SAM" id="MobiDB-lite"/>
    </source>
</evidence>
<comment type="caution">
    <text evidence="2">The sequence shown here is derived from an EMBL/GenBank/DDBJ whole genome shotgun (WGS) entry which is preliminary data.</text>
</comment>
<proteinExistence type="predicted"/>
<gene>
    <name evidence="2" type="ORF">STAS_35058</name>
</gene>